<name>A0ABT8F668_9BACT</name>
<keyword evidence="7" id="KW-0547">Nucleotide-binding</keyword>
<dbReference type="InterPro" id="IPR004358">
    <property type="entry name" value="Sig_transdc_His_kin-like_C"/>
</dbReference>
<evidence type="ECO:0000313" key="15">
    <source>
        <dbReference type="EMBL" id="MDN4165917.1"/>
    </source>
</evidence>
<dbReference type="PANTHER" id="PTHR42878">
    <property type="entry name" value="TWO-COMPONENT HISTIDINE KINASE"/>
    <property type="match status" value="1"/>
</dbReference>
<dbReference type="InterPro" id="IPR036890">
    <property type="entry name" value="HATPase_C_sf"/>
</dbReference>
<dbReference type="Gene3D" id="1.10.287.130">
    <property type="match status" value="1"/>
</dbReference>
<dbReference type="CDD" id="cd00082">
    <property type="entry name" value="HisKA"/>
    <property type="match status" value="1"/>
</dbReference>
<keyword evidence="5" id="KW-0808">Transferase</keyword>
<accession>A0ABT8F668</accession>
<dbReference type="RefSeq" id="WP_320004449.1">
    <property type="nucleotide sequence ID" value="NZ_JAUHJS010000004.1"/>
</dbReference>
<dbReference type="InterPro" id="IPR035965">
    <property type="entry name" value="PAS-like_dom_sf"/>
</dbReference>
<evidence type="ECO:0000256" key="6">
    <source>
        <dbReference type="ARBA" id="ARBA00022692"/>
    </source>
</evidence>
<evidence type="ECO:0000256" key="2">
    <source>
        <dbReference type="ARBA" id="ARBA00004141"/>
    </source>
</evidence>
<feature type="domain" description="PAC" evidence="14">
    <location>
        <begin position="84"/>
        <end position="134"/>
    </location>
</feature>
<dbReference type="CDD" id="cd00075">
    <property type="entry name" value="HATPase"/>
    <property type="match status" value="1"/>
</dbReference>
<dbReference type="GO" id="GO:0016301">
    <property type="term" value="F:kinase activity"/>
    <property type="evidence" value="ECO:0007669"/>
    <property type="project" value="UniProtKB-KW"/>
</dbReference>
<dbReference type="PANTHER" id="PTHR42878:SF7">
    <property type="entry name" value="SENSOR HISTIDINE KINASE GLRK"/>
    <property type="match status" value="1"/>
</dbReference>
<evidence type="ECO:0000256" key="11">
    <source>
        <dbReference type="ARBA" id="ARBA00023012"/>
    </source>
</evidence>
<keyword evidence="8 15" id="KW-0418">Kinase</keyword>
<keyword evidence="6" id="KW-0812">Transmembrane</keyword>
<dbReference type="EMBL" id="JAUHJS010000004">
    <property type="protein sequence ID" value="MDN4165917.1"/>
    <property type="molecule type" value="Genomic_DNA"/>
</dbReference>
<comment type="caution">
    <text evidence="15">The sequence shown here is derived from an EMBL/GenBank/DDBJ whole genome shotgun (WGS) entry which is preliminary data.</text>
</comment>
<evidence type="ECO:0000256" key="12">
    <source>
        <dbReference type="ARBA" id="ARBA00023136"/>
    </source>
</evidence>
<comment type="subcellular location">
    <subcellularLocation>
        <location evidence="2">Membrane</location>
        <topology evidence="2">Multi-pass membrane protein</topology>
    </subcellularLocation>
</comment>
<dbReference type="InterPro" id="IPR000014">
    <property type="entry name" value="PAS"/>
</dbReference>
<reference evidence="15" key="1">
    <citation type="submission" date="2023-06" db="EMBL/GenBank/DDBJ databases">
        <title>Cytophagales bacterium Strain LB-30, isolated from soil.</title>
        <authorList>
            <person name="Liu B."/>
        </authorList>
    </citation>
    <scope>NUCLEOTIDE SEQUENCE</scope>
    <source>
        <strain evidence="15">LB-30</strain>
    </source>
</reference>
<dbReference type="Pfam" id="PF02518">
    <property type="entry name" value="HATPase_c"/>
    <property type="match status" value="1"/>
</dbReference>
<gene>
    <name evidence="15" type="ORF">QWY31_10410</name>
</gene>
<evidence type="ECO:0000256" key="9">
    <source>
        <dbReference type="ARBA" id="ARBA00022840"/>
    </source>
</evidence>
<dbReference type="Pfam" id="PF00512">
    <property type="entry name" value="HisKA"/>
    <property type="match status" value="1"/>
</dbReference>
<keyword evidence="9" id="KW-0067">ATP-binding</keyword>
<dbReference type="SUPFAM" id="SSF47384">
    <property type="entry name" value="Homodimeric domain of signal transducing histidine kinase"/>
    <property type="match status" value="1"/>
</dbReference>
<dbReference type="Pfam" id="PF13426">
    <property type="entry name" value="PAS_9"/>
    <property type="match status" value="1"/>
</dbReference>
<organism evidence="15 16">
    <name type="scientific">Shiella aurantiaca</name>
    <dbReference type="NCBI Taxonomy" id="3058365"/>
    <lineage>
        <taxon>Bacteria</taxon>
        <taxon>Pseudomonadati</taxon>
        <taxon>Bacteroidota</taxon>
        <taxon>Cytophagia</taxon>
        <taxon>Cytophagales</taxon>
        <taxon>Shiellaceae</taxon>
        <taxon>Shiella</taxon>
    </lineage>
</organism>
<dbReference type="Gene3D" id="3.30.450.20">
    <property type="entry name" value="PAS domain"/>
    <property type="match status" value="1"/>
</dbReference>
<dbReference type="InterPro" id="IPR003594">
    <property type="entry name" value="HATPase_dom"/>
</dbReference>
<dbReference type="SUPFAM" id="SSF55874">
    <property type="entry name" value="ATPase domain of HSP90 chaperone/DNA topoisomerase II/histidine kinase"/>
    <property type="match status" value="1"/>
</dbReference>
<dbReference type="NCBIfam" id="TIGR00229">
    <property type="entry name" value="sensory_box"/>
    <property type="match status" value="1"/>
</dbReference>
<dbReference type="InterPro" id="IPR005467">
    <property type="entry name" value="His_kinase_dom"/>
</dbReference>
<evidence type="ECO:0000256" key="3">
    <source>
        <dbReference type="ARBA" id="ARBA00012438"/>
    </source>
</evidence>
<keyword evidence="11" id="KW-0902">Two-component regulatory system</keyword>
<keyword evidence="16" id="KW-1185">Reference proteome</keyword>
<dbReference type="InterPro" id="IPR003661">
    <property type="entry name" value="HisK_dim/P_dom"/>
</dbReference>
<keyword evidence="12" id="KW-0472">Membrane</keyword>
<proteinExistence type="predicted"/>
<dbReference type="PROSITE" id="PS50109">
    <property type="entry name" value="HIS_KIN"/>
    <property type="match status" value="1"/>
</dbReference>
<dbReference type="SMART" id="SM00388">
    <property type="entry name" value="HisKA"/>
    <property type="match status" value="1"/>
</dbReference>
<dbReference type="InterPro" id="IPR001610">
    <property type="entry name" value="PAC"/>
</dbReference>
<dbReference type="Gene3D" id="3.30.565.10">
    <property type="entry name" value="Histidine kinase-like ATPase, C-terminal domain"/>
    <property type="match status" value="1"/>
</dbReference>
<dbReference type="SMART" id="SM00387">
    <property type="entry name" value="HATPase_c"/>
    <property type="match status" value="1"/>
</dbReference>
<evidence type="ECO:0000256" key="4">
    <source>
        <dbReference type="ARBA" id="ARBA00022553"/>
    </source>
</evidence>
<evidence type="ECO:0000259" key="13">
    <source>
        <dbReference type="PROSITE" id="PS50109"/>
    </source>
</evidence>
<evidence type="ECO:0000256" key="5">
    <source>
        <dbReference type="ARBA" id="ARBA00022679"/>
    </source>
</evidence>
<dbReference type="InterPro" id="IPR050351">
    <property type="entry name" value="BphY/WalK/GraS-like"/>
</dbReference>
<evidence type="ECO:0000256" key="10">
    <source>
        <dbReference type="ARBA" id="ARBA00022989"/>
    </source>
</evidence>
<dbReference type="PRINTS" id="PR00344">
    <property type="entry name" value="BCTRLSENSOR"/>
</dbReference>
<dbReference type="Proteomes" id="UP001168552">
    <property type="component" value="Unassembled WGS sequence"/>
</dbReference>
<comment type="catalytic activity">
    <reaction evidence="1">
        <text>ATP + protein L-histidine = ADP + protein N-phospho-L-histidine.</text>
        <dbReference type="EC" id="2.7.13.3"/>
    </reaction>
</comment>
<keyword evidence="10" id="KW-1133">Transmembrane helix</keyword>
<evidence type="ECO:0000259" key="14">
    <source>
        <dbReference type="PROSITE" id="PS50113"/>
    </source>
</evidence>
<feature type="domain" description="Histidine kinase" evidence="13">
    <location>
        <begin position="152"/>
        <end position="364"/>
    </location>
</feature>
<evidence type="ECO:0000313" key="16">
    <source>
        <dbReference type="Proteomes" id="UP001168552"/>
    </source>
</evidence>
<keyword evidence="4" id="KW-0597">Phosphoprotein</keyword>
<dbReference type="InterPro" id="IPR036097">
    <property type="entry name" value="HisK_dim/P_sf"/>
</dbReference>
<protein>
    <recommendedName>
        <fullName evidence="3">histidine kinase</fullName>
        <ecNumber evidence="3">2.7.13.3</ecNumber>
    </recommendedName>
</protein>
<dbReference type="PROSITE" id="PS50113">
    <property type="entry name" value="PAC"/>
    <property type="match status" value="1"/>
</dbReference>
<dbReference type="InterPro" id="IPR000700">
    <property type="entry name" value="PAS-assoc_C"/>
</dbReference>
<dbReference type="SUPFAM" id="SSF55785">
    <property type="entry name" value="PYP-like sensor domain (PAS domain)"/>
    <property type="match status" value="1"/>
</dbReference>
<dbReference type="CDD" id="cd00130">
    <property type="entry name" value="PAS"/>
    <property type="match status" value="1"/>
</dbReference>
<evidence type="ECO:0000256" key="8">
    <source>
        <dbReference type="ARBA" id="ARBA00022777"/>
    </source>
</evidence>
<sequence length="384" mass="44102">MKTLQSIPSGISPARLAKVVDQGFVDGIFILIRHEIVYANRTFYGLFGFSSFQDLHNTPTVQLFKESFSPRKLFKRVERKGLVKDEICALIRKDGTPFWGQLTIEKIEDKHGSYIAGTLRDVTQQIQAERLLHEKNDDLKKVNEQMDRFLYSASHDFRQPLTSMLGLIRLIRMDKEKKETDLYVEKLEQSIDKLDNFLREIMQFSRNSHERMVSEPIDIRALAQQVINKYSFHKNSEHIKFSVEINKPLVFYSDINRLETILDHVIRNSVEYFDASKAQPFVRVIITCKIHQATIEVIDNGIGISTVHIDKVSEMFYRGTDRSKGSGLGLYIVKEAMQKLGGSLQIDSEINMGTIVCLTLLNGSKGRLINKKMSLMHDLGLNED</sequence>
<evidence type="ECO:0000256" key="1">
    <source>
        <dbReference type="ARBA" id="ARBA00000085"/>
    </source>
</evidence>
<dbReference type="EC" id="2.7.13.3" evidence="3"/>
<evidence type="ECO:0000256" key="7">
    <source>
        <dbReference type="ARBA" id="ARBA00022741"/>
    </source>
</evidence>
<dbReference type="SMART" id="SM00086">
    <property type="entry name" value="PAC"/>
    <property type="match status" value="1"/>
</dbReference>